<comment type="caution">
    <text evidence="2">The sequence shown here is derived from an EMBL/GenBank/DDBJ whole genome shotgun (WGS) entry which is preliminary data.</text>
</comment>
<sequence length="128" mass="14533">MATPSSNIEAAVTPPDVIHCPSKLLPTRADAPEVVNEPVTLEELVPSTVVRNRKDDQERTKEETIQKTAIEHIELTTGDGMNDRSDCDLLETEIMMELSVIEDEEEDDEEEFHEAMEEEEEEEEEECC</sequence>
<dbReference type="AlphaFoldDB" id="A0AAV0TWW1"/>
<organism evidence="2 3">
    <name type="scientific">Peronospora farinosa</name>
    <dbReference type="NCBI Taxonomy" id="134698"/>
    <lineage>
        <taxon>Eukaryota</taxon>
        <taxon>Sar</taxon>
        <taxon>Stramenopiles</taxon>
        <taxon>Oomycota</taxon>
        <taxon>Peronosporomycetes</taxon>
        <taxon>Peronosporales</taxon>
        <taxon>Peronosporaceae</taxon>
        <taxon>Peronospora</taxon>
    </lineage>
</organism>
<accession>A0AAV0TWW1</accession>
<dbReference type="EMBL" id="CANTFK010000822">
    <property type="protein sequence ID" value="CAI5728917.1"/>
    <property type="molecule type" value="Genomic_DNA"/>
</dbReference>
<evidence type="ECO:0000313" key="3">
    <source>
        <dbReference type="Proteomes" id="UP001159659"/>
    </source>
</evidence>
<dbReference type="Proteomes" id="UP001159659">
    <property type="component" value="Unassembled WGS sequence"/>
</dbReference>
<protein>
    <submittedName>
        <fullName evidence="2">Uncharacterized protein</fullName>
    </submittedName>
</protein>
<evidence type="ECO:0000313" key="2">
    <source>
        <dbReference type="EMBL" id="CAI5728917.1"/>
    </source>
</evidence>
<proteinExistence type="predicted"/>
<feature type="region of interest" description="Disordered" evidence="1">
    <location>
        <begin position="103"/>
        <end position="128"/>
    </location>
</feature>
<evidence type="ECO:0000256" key="1">
    <source>
        <dbReference type="SAM" id="MobiDB-lite"/>
    </source>
</evidence>
<reference evidence="2" key="1">
    <citation type="submission" date="2022-12" db="EMBL/GenBank/DDBJ databases">
        <authorList>
            <person name="Webb A."/>
        </authorList>
    </citation>
    <scope>NUCLEOTIDE SEQUENCE</scope>
    <source>
        <strain evidence="2">Pf2</strain>
    </source>
</reference>
<gene>
    <name evidence="2" type="ORF">PFR002_LOCUS5911</name>
</gene>
<name>A0AAV0TWW1_9STRA</name>